<dbReference type="OrthoDB" id="20872at2759"/>
<accession>A0A9P1HC77</accession>
<evidence type="ECO:0008006" key="3">
    <source>
        <dbReference type="Google" id="ProtNLM"/>
    </source>
</evidence>
<proteinExistence type="predicted"/>
<dbReference type="InterPro" id="IPR035994">
    <property type="entry name" value="Nucleoside_phosphorylase_sf"/>
</dbReference>
<dbReference type="PANTHER" id="PTHR46082">
    <property type="entry name" value="ATP/GTP-BINDING PROTEIN-RELATED"/>
    <property type="match status" value="1"/>
</dbReference>
<dbReference type="GO" id="GO:0003824">
    <property type="term" value="F:catalytic activity"/>
    <property type="evidence" value="ECO:0007669"/>
    <property type="project" value="InterPro"/>
</dbReference>
<evidence type="ECO:0000313" key="2">
    <source>
        <dbReference type="Proteomes" id="UP000838763"/>
    </source>
</evidence>
<reference evidence="1" key="1">
    <citation type="submission" date="2022-11" db="EMBL/GenBank/DDBJ databases">
        <authorList>
            <person name="Scott C."/>
            <person name="Bruce N."/>
        </authorList>
    </citation>
    <scope>NUCLEOTIDE SEQUENCE</scope>
</reference>
<organism evidence="1 2">
    <name type="scientific">Parascedosporium putredinis</name>
    <dbReference type="NCBI Taxonomy" id="1442378"/>
    <lineage>
        <taxon>Eukaryota</taxon>
        <taxon>Fungi</taxon>
        <taxon>Dikarya</taxon>
        <taxon>Ascomycota</taxon>
        <taxon>Pezizomycotina</taxon>
        <taxon>Sordariomycetes</taxon>
        <taxon>Hypocreomycetidae</taxon>
        <taxon>Microascales</taxon>
        <taxon>Microascaceae</taxon>
        <taxon>Parascedosporium</taxon>
    </lineage>
</organism>
<dbReference type="Proteomes" id="UP000838763">
    <property type="component" value="Unassembled WGS sequence"/>
</dbReference>
<dbReference type="Gene3D" id="3.40.50.1580">
    <property type="entry name" value="Nucleoside phosphorylase domain"/>
    <property type="match status" value="1"/>
</dbReference>
<dbReference type="InterPro" id="IPR053137">
    <property type="entry name" value="NLR-like"/>
</dbReference>
<comment type="caution">
    <text evidence="1">The sequence shown here is derived from an EMBL/GenBank/DDBJ whole genome shotgun (WGS) entry which is preliminary data.</text>
</comment>
<dbReference type="SUPFAM" id="SSF53167">
    <property type="entry name" value="Purine and uridine phosphorylases"/>
    <property type="match status" value="1"/>
</dbReference>
<dbReference type="PANTHER" id="PTHR46082:SF6">
    <property type="entry name" value="AAA+ ATPASE DOMAIN-CONTAINING PROTEIN-RELATED"/>
    <property type="match status" value="1"/>
</dbReference>
<dbReference type="AlphaFoldDB" id="A0A9P1HC77"/>
<evidence type="ECO:0000313" key="1">
    <source>
        <dbReference type="EMBL" id="CAI4218984.1"/>
    </source>
</evidence>
<dbReference type="GO" id="GO:0009116">
    <property type="term" value="P:nucleoside metabolic process"/>
    <property type="evidence" value="ECO:0007669"/>
    <property type="project" value="InterPro"/>
</dbReference>
<dbReference type="EMBL" id="CALLCH030000019">
    <property type="protein sequence ID" value="CAI4218984.1"/>
    <property type="molecule type" value="Genomic_DNA"/>
</dbReference>
<name>A0A9P1HC77_9PEZI</name>
<sequence length="496" mass="55549">MDLSQLEEMLQFAKTSFIIPVSTMCDEFKYAIVCALPIEFDAVLLALDEWYNGPIGQHKQDRNSYTTGQIDNINIVVAIGEKGNTSAACVASDMRVSFENLLLTLVVGVCGGVPLACQDEEMILGDVVISNSINQYDFGKLRGDGEIQAYSGTKDFTTKLNQRYRSILRHMDTYHARVELETKVATRLQWIQGKIAPERKLAKAYQYPGAANDRLYEAAYEHKHRGSPDCICSSELKICEASQKMSCLNLGCDEGRLVSRMRLDDIQKLERSDNQKQEAQARSIIVGMVGSANSLVISSKHRDALVQQGIVAVEMEGAGVGHDTQTIIVKGVSDYADSHKNKDWQGFASIQAASVARELLIFVERQNQAGQAEGEIPTAYNSYSKDYATRLLRELEPNYPTVFEAANRMALCLYKYPDQQSRPLLPSDKPHQELEDHELDSLQNAQDFSVASEPYAGDRRRLIIQARLTRFIIDVRMEEKKSPGEVGLWSKTQARR</sequence>
<gene>
    <name evidence="1" type="ORF">PPNO1_LOCUS8556</name>
</gene>
<protein>
    <recommendedName>
        <fullName evidence="3">Nucleoside phosphorylase domain-containing protein</fullName>
    </recommendedName>
</protein>
<keyword evidence="2" id="KW-1185">Reference proteome</keyword>